<gene>
    <name evidence="3" type="ORF">F6B40_04260</name>
</gene>
<organism evidence="3 4">
    <name type="scientific">Microbacterium caowuchunii</name>
    <dbReference type="NCBI Taxonomy" id="2614638"/>
    <lineage>
        <taxon>Bacteria</taxon>
        <taxon>Bacillati</taxon>
        <taxon>Actinomycetota</taxon>
        <taxon>Actinomycetes</taxon>
        <taxon>Micrococcales</taxon>
        <taxon>Microbacteriaceae</taxon>
        <taxon>Microbacterium</taxon>
    </lineage>
</organism>
<proteinExistence type="predicted"/>
<keyword evidence="2" id="KW-1133">Transmembrane helix</keyword>
<sequence>MAGRDDDALSWEGDDDPTLDTGTASPAGDDPTPAREETGATERSVPRTPEDTPAITKPPAGSPPPRRPVPAASAPATAPVPATASAPAPMDNVTLVSLGVLGGIYLLLAIGWFIGGSRLQVIAQLFLEPVGYLVTWLIAVLAPAIVFVTVLVTTRGRRTWLRMVLLVAGAIALLPWPFLMVGVGIR</sequence>
<feature type="transmembrane region" description="Helical" evidence="2">
    <location>
        <begin position="93"/>
        <end position="114"/>
    </location>
</feature>
<comment type="caution">
    <text evidence="3">The sequence shown here is derived from an EMBL/GenBank/DDBJ whole genome shotgun (WGS) entry which is preliminary data.</text>
</comment>
<dbReference type="EMBL" id="VYUY01000006">
    <property type="protein sequence ID" value="KAA9134912.1"/>
    <property type="molecule type" value="Genomic_DNA"/>
</dbReference>
<feature type="transmembrane region" description="Helical" evidence="2">
    <location>
        <begin position="134"/>
        <end position="152"/>
    </location>
</feature>
<name>A0A5N0TIS6_9MICO</name>
<evidence type="ECO:0000256" key="1">
    <source>
        <dbReference type="SAM" id="MobiDB-lite"/>
    </source>
</evidence>
<evidence type="ECO:0000256" key="2">
    <source>
        <dbReference type="SAM" id="Phobius"/>
    </source>
</evidence>
<feature type="transmembrane region" description="Helical" evidence="2">
    <location>
        <begin position="164"/>
        <end position="185"/>
    </location>
</feature>
<feature type="compositionally biased region" description="Basic and acidic residues" evidence="1">
    <location>
        <begin position="32"/>
        <end position="50"/>
    </location>
</feature>
<dbReference type="Proteomes" id="UP000326838">
    <property type="component" value="Unassembled WGS sequence"/>
</dbReference>
<keyword evidence="2" id="KW-0812">Transmembrane</keyword>
<feature type="region of interest" description="Disordered" evidence="1">
    <location>
        <begin position="1"/>
        <end position="84"/>
    </location>
</feature>
<accession>A0A5N0TIS6</accession>
<feature type="compositionally biased region" description="Acidic residues" evidence="1">
    <location>
        <begin position="8"/>
        <end position="18"/>
    </location>
</feature>
<keyword evidence="4" id="KW-1185">Reference proteome</keyword>
<evidence type="ECO:0000313" key="4">
    <source>
        <dbReference type="Proteomes" id="UP000326838"/>
    </source>
</evidence>
<protein>
    <submittedName>
        <fullName evidence="3">DNA polymerase III subunit gamma/tau</fullName>
    </submittedName>
</protein>
<dbReference type="RefSeq" id="WP_150892268.1">
    <property type="nucleotide sequence ID" value="NZ_VYUY01000006.1"/>
</dbReference>
<evidence type="ECO:0000313" key="3">
    <source>
        <dbReference type="EMBL" id="KAA9134912.1"/>
    </source>
</evidence>
<feature type="compositionally biased region" description="Low complexity" evidence="1">
    <location>
        <begin position="69"/>
        <end position="84"/>
    </location>
</feature>
<dbReference type="AlphaFoldDB" id="A0A5N0TIS6"/>
<reference evidence="4" key="1">
    <citation type="submission" date="2019-09" db="EMBL/GenBank/DDBJ databases">
        <title>Mumia zhuanghuii sp. nov. isolated from the intestinal contents of plateau pika (Ochotona curzoniae) in the Qinghai-Tibet plateau of China.</title>
        <authorList>
            <person name="Tian Z."/>
        </authorList>
    </citation>
    <scope>NUCLEOTIDE SEQUENCE [LARGE SCALE GENOMIC DNA]</scope>
    <source>
        <strain evidence="4">L-033</strain>
    </source>
</reference>
<keyword evidence="2" id="KW-0472">Membrane</keyword>